<comment type="caution">
    <text evidence="2">The sequence shown here is derived from an EMBL/GenBank/DDBJ whole genome shotgun (WGS) entry which is preliminary data.</text>
</comment>
<sequence>MKLIKRMEVLGMKTSQKVMIGLGITTALGATGVYFATRSIVAKVQKRQKRQKVRRFVDEKFHGNDKALALVDQLSDEDVDHLLNFSDHLSDLWDQISGYSSNLQDLASDLRDQAIDKLQK</sequence>
<name>A0A0R2FS19_9LACO</name>
<accession>A0A0R2FS19</accession>
<dbReference type="Proteomes" id="UP000051751">
    <property type="component" value="Unassembled WGS sequence"/>
</dbReference>
<evidence type="ECO:0000313" key="2">
    <source>
        <dbReference type="EMBL" id="KRN27412.1"/>
    </source>
</evidence>
<dbReference type="EMBL" id="JQAT01000008">
    <property type="protein sequence ID" value="KRN27412.1"/>
    <property type="molecule type" value="Genomic_DNA"/>
</dbReference>
<protein>
    <submittedName>
        <fullName evidence="2">Uncharacterized protein</fullName>
    </submittedName>
</protein>
<reference evidence="2 3" key="1">
    <citation type="journal article" date="2015" name="Genome Announc.">
        <title>Expanding the biotechnology potential of lactobacilli through comparative genomics of 213 strains and associated genera.</title>
        <authorList>
            <person name="Sun Z."/>
            <person name="Harris H.M."/>
            <person name="McCann A."/>
            <person name="Guo C."/>
            <person name="Argimon S."/>
            <person name="Zhang W."/>
            <person name="Yang X."/>
            <person name="Jeffery I.B."/>
            <person name="Cooney J.C."/>
            <person name="Kagawa T.F."/>
            <person name="Liu W."/>
            <person name="Song Y."/>
            <person name="Salvetti E."/>
            <person name="Wrobel A."/>
            <person name="Rasinkangas P."/>
            <person name="Parkhill J."/>
            <person name="Rea M.C."/>
            <person name="O'Sullivan O."/>
            <person name="Ritari J."/>
            <person name="Douillard F.P."/>
            <person name="Paul Ross R."/>
            <person name="Yang R."/>
            <person name="Briner A.E."/>
            <person name="Felis G.E."/>
            <person name="de Vos W.M."/>
            <person name="Barrangou R."/>
            <person name="Klaenhammer T.R."/>
            <person name="Caufield P.W."/>
            <person name="Cui Y."/>
            <person name="Zhang H."/>
            <person name="O'Toole P.W."/>
        </authorList>
    </citation>
    <scope>NUCLEOTIDE SEQUENCE [LARGE SCALE GENOMIC DNA]</scope>
    <source>
        <strain evidence="2 3">ATCC BAA-66</strain>
    </source>
</reference>
<proteinExistence type="predicted"/>
<keyword evidence="1" id="KW-0472">Membrane</keyword>
<keyword evidence="1" id="KW-1133">Transmembrane helix</keyword>
<organism evidence="2 3">
    <name type="scientific">Lactobacillus selangorensis</name>
    <dbReference type="NCBI Taxonomy" id="81857"/>
    <lineage>
        <taxon>Bacteria</taxon>
        <taxon>Bacillati</taxon>
        <taxon>Bacillota</taxon>
        <taxon>Bacilli</taxon>
        <taxon>Lactobacillales</taxon>
        <taxon>Lactobacillaceae</taxon>
        <taxon>Lactobacillus</taxon>
    </lineage>
</organism>
<evidence type="ECO:0000256" key="1">
    <source>
        <dbReference type="SAM" id="Phobius"/>
    </source>
</evidence>
<gene>
    <name evidence="2" type="ORF">IV38_GL002064</name>
</gene>
<feature type="transmembrane region" description="Helical" evidence="1">
    <location>
        <begin position="20"/>
        <end position="41"/>
    </location>
</feature>
<dbReference type="PATRIC" id="fig|81857.3.peg.2115"/>
<keyword evidence="1" id="KW-0812">Transmembrane</keyword>
<dbReference type="AlphaFoldDB" id="A0A0R2FS19"/>
<evidence type="ECO:0000313" key="3">
    <source>
        <dbReference type="Proteomes" id="UP000051751"/>
    </source>
</evidence>